<protein>
    <submittedName>
        <fullName evidence="1">Epoxyqueuosine reductase</fullName>
    </submittedName>
</protein>
<dbReference type="EMBL" id="JAHLOQ010000042">
    <property type="protein sequence ID" value="MBU5337197.1"/>
    <property type="molecule type" value="Genomic_DNA"/>
</dbReference>
<accession>A0ABS6DZK4</accession>
<organism evidence="1 2">
    <name type="scientific">Intestinibacter bartlettii</name>
    <dbReference type="NCBI Taxonomy" id="261299"/>
    <lineage>
        <taxon>Bacteria</taxon>
        <taxon>Bacillati</taxon>
        <taxon>Bacillota</taxon>
        <taxon>Clostridia</taxon>
        <taxon>Peptostreptococcales</taxon>
        <taxon>Peptostreptococcaceae</taxon>
        <taxon>Intestinibacter</taxon>
    </lineage>
</organism>
<keyword evidence="2" id="KW-1185">Reference proteome</keyword>
<evidence type="ECO:0000313" key="1">
    <source>
        <dbReference type="EMBL" id="MBU5337197.1"/>
    </source>
</evidence>
<proteinExistence type="predicted"/>
<reference evidence="1 2" key="1">
    <citation type="submission" date="2021-06" db="EMBL/GenBank/DDBJ databases">
        <authorList>
            <person name="Sun Q."/>
            <person name="Li D."/>
        </authorList>
    </citation>
    <scope>NUCLEOTIDE SEQUENCE [LARGE SCALE GENOMIC DNA]</scope>
    <source>
        <strain evidence="1 2">N19</strain>
    </source>
</reference>
<evidence type="ECO:0000313" key="2">
    <source>
        <dbReference type="Proteomes" id="UP001196301"/>
    </source>
</evidence>
<dbReference type="PANTHER" id="PTHR42827:SF1">
    <property type="entry name" value="IRON-SULFUR CLUSTER-BINDING PROTEIN"/>
    <property type="match status" value="1"/>
</dbReference>
<name>A0ABS6DZK4_9FIRM</name>
<comment type="caution">
    <text evidence="1">The sequence shown here is derived from an EMBL/GenBank/DDBJ whole genome shotgun (WGS) entry which is preliminary data.</text>
</comment>
<dbReference type="PANTHER" id="PTHR42827">
    <property type="entry name" value="IRON-SULFUR CLUSTER-BINDING PROTEIN-RELATED"/>
    <property type="match status" value="1"/>
</dbReference>
<dbReference type="RefSeq" id="WP_216571604.1">
    <property type="nucleotide sequence ID" value="NZ_JAHLOQ010000042.1"/>
</dbReference>
<dbReference type="Proteomes" id="UP001196301">
    <property type="component" value="Unassembled WGS sequence"/>
</dbReference>
<sequence length="249" mass="28561">MREFIKNTIVEFIDKYCKENNLENIWEEPIVGFADANSKYISNLKNIVVDCHYLPSDYLKNPKIIVSYFLPFKREIGKSNDFKGPTSSKWSNAYKVTNKMAQEINKYMILKIEEKGYRGANPTDIDVFDYSILKSKWSQRHIAYAAGIGTFGINNMLISDVGSCGRYFSIVTDLDVKPDKPIKEERCKYKIDKTCGVCVKKCEVGALTYESFDRFKCSKNCKKNVEVFGVDVCGKCVVELPCSYRKPIK</sequence>
<gene>
    <name evidence="1" type="ORF">KQI20_12160</name>
</gene>